<proteinExistence type="predicted"/>
<feature type="transmembrane region" description="Helical" evidence="1">
    <location>
        <begin position="6"/>
        <end position="26"/>
    </location>
</feature>
<keyword evidence="1" id="KW-0812">Transmembrane</keyword>
<sequence>MMMGPISMILWIIIIGFIIYGVIQLITKSFERKEDPSMQILKERYAKGEISEQEYEEKKNTLER</sequence>
<keyword evidence="4" id="KW-1185">Reference proteome</keyword>
<organism evidence="3 4">
    <name type="scientific">Halobacillus amylolyticus</name>
    <dbReference type="NCBI Taxonomy" id="2932259"/>
    <lineage>
        <taxon>Bacteria</taxon>
        <taxon>Bacillati</taxon>
        <taxon>Bacillota</taxon>
        <taxon>Bacilli</taxon>
        <taxon>Bacillales</taxon>
        <taxon>Bacillaceae</taxon>
        <taxon>Halobacillus</taxon>
    </lineage>
</organism>
<dbReference type="Pfam" id="PF09851">
    <property type="entry name" value="SHOCT"/>
    <property type="match status" value="1"/>
</dbReference>
<feature type="domain" description="SHOCT" evidence="2">
    <location>
        <begin position="38"/>
        <end position="62"/>
    </location>
</feature>
<reference evidence="3" key="1">
    <citation type="submission" date="2022-04" db="EMBL/GenBank/DDBJ databases">
        <title>Halobacillus sp. isolated from saltern.</title>
        <authorList>
            <person name="Won M."/>
            <person name="Lee C.-M."/>
            <person name="Woen H.-Y."/>
            <person name="Kwon S.-W."/>
        </authorList>
    </citation>
    <scope>NUCLEOTIDE SEQUENCE</scope>
    <source>
        <strain evidence="3">SSHM10-5</strain>
    </source>
</reference>
<dbReference type="RefSeq" id="WP_245032577.1">
    <property type="nucleotide sequence ID" value="NZ_CP095075.1"/>
</dbReference>
<dbReference type="EMBL" id="CP095075">
    <property type="protein sequence ID" value="UOR12056.1"/>
    <property type="molecule type" value="Genomic_DNA"/>
</dbReference>
<accession>A0ABY4HAY1</accession>
<evidence type="ECO:0000313" key="4">
    <source>
        <dbReference type="Proteomes" id="UP000830326"/>
    </source>
</evidence>
<evidence type="ECO:0000313" key="3">
    <source>
        <dbReference type="EMBL" id="UOR12056.1"/>
    </source>
</evidence>
<gene>
    <name evidence="3" type="ORF">MUO15_00470</name>
</gene>
<dbReference type="Proteomes" id="UP000830326">
    <property type="component" value="Chromosome"/>
</dbReference>
<evidence type="ECO:0000256" key="1">
    <source>
        <dbReference type="SAM" id="Phobius"/>
    </source>
</evidence>
<name>A0ABY4HAY1_9BACI</name>
<keyword evidence="1" id="KW-1133">Transmembrane helix</keyword>
<protein>
    <submittedName>
        <fullName evidence="3">SHOCT domain-containing protein</fullName>
    </submittedName>
</protein>
<dbReference type="InterPro" id="IPR018649">
    <property type="entry name" value="SHOCT"/>
</dbReference>
<keyword evidence="1" id="KW-0472">Membrane</keyword>
<evidence type="ECO:0000259" key="2">
    <source>
        <dbReference type="Pfam" id="PF09851"/>
    </source>
</evidence>